<dbReference type="PROSITE" id="PS50929">
    <property type="entry name" value="ABC_TM1F"/>
    <property type="match status" value="1"/>
</dbReference>
<evidence type="ECO:0000259" key="9">
    <source>
        <dbReference type="PROSITE" id="PS50929"/>
    </source>
</evidence>
<dbReference type="SUPFAM" id="SSF52540">
    <property type="entry name" value="P-loop containing nucleoside triphosphate hydrolases"/>
    <property type="match status" value="1"/>
</dbReference>
<dbReference type="SMART" id="SM00382">
    <property type="entry name" value="AAA"/>
    <property type="match status" value="1"/>
</dbReference>
<name>A0A1G1ZG22_9BACT</name>
<dbReference type="InterPro" id="IPR003593">
    <property type="entry name" value="AAA+_ATPase"/>
</dbReference>
<keyword evidence="5 7" id="KW-1133">Transmembrane helix</keyword>
<dbReference type="InterPro" id="IPR017871">
    <property type="entry name" value="ABC_transporter-like_CS"/>
</dbReference>
<gene>
    <name evidence="10" type="ORF">A3B92_01815</name>
</gene>
<dbReference type="InterPro" id="IPR036640">
    <property type="entry name" value="ABC1_TM_sf"/>
</dbReference>
<dbReference type="SUPFAM" id="SSF90123">
    <property type="entry name" value="ABC transporter transmembrane region"/>
    <property type="match status" value="1"/>
</dbReference>
<dbReference type="PROSITE" id="PS00211">
    <property type="entry name" value="ABC_TRANSPORTER_1"/>
    <property type="match status" value="1"/>
</dbReference>
<evidence type="ECO:0000259" key="8">
    <source>
        <dbReference type="PROSITE" id="PS50893"/>
    </source>
</evidence>
<dbReference type="PANTHER" id="PTHR24221:SF654">
    <property type="entry name" value="ATP-BINDING CASSETTE SUB-FAMILY B MEMBER 6"/>
    <property type="match status" value="1"/>
</dbReference>
<dbReference type="PANTHER" id="PTHR24221">
    <property type="entry name" value="ATP-BINDING CASSETTE SUB-FAMILY B"/>
    <property type="match status" value="1"/>
</dbReference>
<dbReference type="InterPro" id="IPR027417">
    <property type="entry name" value="P-loop_NTPase"/>
</dbReference>
<proteinExistence type="predicted"/>
<evidence type="ECO:0000313" key="10">
    <source>
        <dbReference type="EMBL" id="OGY63568.1"/>
    </source>
</evidence>
<feature type="domain" description="ABC transporter" evidence="8">
    <location>
        <begin position="358"/>
        <end position="592"/>
    </location>
</feature>
<evidence type="ECO:0008006" key="12">
    <source>
        <dbReference type="Google" id="ProtNLM"/>
    </source>
</evidence>
<sequence length="595" mass="67709">MVTIFRQLIDFLRLILRVFKGYKKNIAAMAIFGLIVSALEGVGINSIIPLFSFIDNQPSAASDIISRSIQKIFFYAHIPYTIFSLSAFIAILFIAKAAVYFSNQYLVSHTTANYEKNTRIALLRAFLQSNWPYLVRQKIGNFDQILITDLGHVAGLLSHISFFIFILFNFLVYSFLVANISWTVAGIAFLFGTTSFLFFRPIFLKTRLAVADTARQSKELGHYINESLIGMKTIKSLFAELPVLKNGIGYFDDLRRLKMRAEILKSIIDASLQPIGVLFIIGSFLFLHKTSSINLASFAVVVYAINKVFVNIQTIQSEAHLFNMRIPYLTSVLRYQEETLKQREADRGKQSFIFKDRLEFKNMGFSYDGGQQVFQELNFNISNGEMVGLIGASGVGKTTLVDILLRLLKPQKGQIFLDKQFIEDIRLRDWRKKVGYVSQDIFLANDTIFNNIRFFDEFISKEQVIQAAKMSHSWDFIQDLPEKFDTVVGERGLRLSVGQRQRIALARVLARNPEILILDEATSALDNESEAAIQRSIESLRGKVTVIAIAHRLSTILDFDKVMVLNDGKIVEQGAPRELLKDTNSQFYKIYTLKQ</sequence>
<dbReference type="InterPro" id="IPR011527">
    <property type="entry name" value="ABC1_TM_dom"/>
</dbReference>
<keyword evidence="3" id="KW-0547">Nucleotide-binding</keyword>
<dbReference type="Pfam" id="PF00664">
    <property type="entry name" value="ABC_membrane"/>
    <property type="match status" value="1"/>
</dbReference>
<protein>
    <recommendedName>
        <fullName evidence="12">ABC transporter ATP-binding protein</fullName>
    </recommendedName>
</protein>
<evidence type="ECO:0000256" key="7">
    <source>
        <dbReference type="SAM" id="Phobius"/>
    </source>
</evidence>
<comment type="subcellular location">
    <subcellularLocation>
        <location evidence="1">Cell membrane</location>
        <topology evidence="1">Multi-pass membrane protein</topology>
    </subcellularLocation>
</comment>
<dbReference type="STRING" id="1798404.A3B92_01815"/>
<evidence type="ECO:0000256" key="2">
    <source>
        <dbReference type="ARBA" id="ARBA00022692"/>
    </source>
</evidence>
<dbReference type="EMBL" id="MHJG01000021">
    <property type="protein sequence ID" value="OGY63568.1"/>
    <property type="molecule type" value="Genomic_DNA"/>
</dbReference>
<accession>A0A1G1ZG22</accession>
<evidence type="ECO:0000256" key="4">
    <source>
        <dbReference type="ARBA" id="ARBA00022840"/>
    </source>
</evidence>
<feature type="transmembrane region" description="Helical" evidence="7">
    <location>
        <begin position="26"/>
        <end position="52"/>
    </location>
</feature>
<reference evidence="10 11" key="1">
    <citation type="journal article" date="2016" name="Nat. Commun.">
        <title>Thousands of microbial genomes shed light on interconnected biogeochemical processes in an aquifer system.</title>
        <authorList>
            <person name="Anantharaman K."/>
            <person name="Brown C.T."/>
            <person name="Hug L.A."/>
            <person name="Sharon I."/>
            <person name="Castelle C.J."/>
            <person name="Probst A.J."/>
            <person name="Thomas B.C."/>
            <person name="Singh A."/>
            <person name="Wilkins M.J."/>
            <person name="Karaoz U."/>
            <person name="Brodie E.L."/>
            <person name="Williams K.H."/>
            <person name="Hubbard S.S."/>
            <person name="Banfield J.F."/>
        </authorList>
    </citation>
    <scope>NUCLEOTIDE SEQUENCE [LARGE SCALE GENOMIC DNA]</scope>
</reference>
<dbReference type="Proteomes" id="UP000177960">
    <property type="component" value="Unassembled WGS sequence"/>
</dbReference>
<dbReference type="GO" id="GO:0034040">
    <property type="term" value="F:ATPase-coupled lipid transmembrane transporter activity"/>
    <property type="evidence" value="ECO:0007669"/>
    <property type="project" value="TreeGrafter"/>
</dbReference>
<evidence type="ECO:0000313" key="11">
    <source>
        <dbReference type="Proteomes" id="UP000177960"/>
    </source>
</evidence>
<dbReference type="Gene3D" id="3.40.50.300">
    <property type="entry name" value="P-loop containing nucleotide triphosphate hydrolases"/>
    <property type="match status" value="1"/>
</dbReference>
<dbReference type="GO" id="GO:0005886">
    <property type="term" value="C:plasma membrane"/>
    <property type="evidence" value="ECO:0007669"/>
    <property type="project" value="UniProtKB-SubCell"/>
</dbReference>
<keyword evidence="2 7" id="KW-0812">Transmembrane</keyword>
<dbReference type="InterPro" id="IPR039421">
    <property type="entry name" value="Type_1_exporter"/>
</dbReference>
<feature type="transmembrane region" description="Helical" evidence="7">
    <location>
        <begin position="266"/>
        <end position="287"/>
    </location>
</feature>
<evidence type="ECO:0000256" key="1">
    <source>
        <dbReference type="ARBA" id="ARBA00004651"/>
    </source>
</evidence>
<feature type="transmembrane region" description="Helical" evidence="7">
    <location>
        <begin position="72"/>
        <end position="95"/>
    </location>
</feature>
<keyword evidence="4" id="KW-0067">ATP-binding</keyword>
<organism evidence="10 11">
    <name type="scientific">Candidatus Harrisonbacteria bacterium RIFCSPHIGHO2_02_FULL_42_16</name>
    <dbReference type="NCBI Taxonomy" id="1798404"/>
    <lineage>
        <taxon>Bacteria</taxon>
        <taxon>Candidatus Harrisoniibacteriota</taxon>
    </lineage>
</organism>
<dbReference type="AlphaFoldDB" id="A0A1G1ZG22"/>
<evidence type="ECO:0000256" key="5">
    <source>
        <dbReference type="ARBA" id="ARBA00022989"/>
    </source>
</evidence>
<dbReference type="Gene3D" id="1.20.1560.10">
    <property type="entry name" value="ABC transporter type 1, transmembrane domain"/>
    <property type="match status" value="1"/>
</dbReference>
<dbReference type="InterPro" id="IPR003439">
    <property type="entry name" value="ABC_transporter-like_ATP-bd"/>
</dbReference>
<dbReference type="PROSITE" id="PS50893">
    <property type="entry name" value="ABC_TRANSPORTER_2"/>
    <property type="match status" value="1"/>
</dbReference>
<dbReference type="GO" id="GO:0005524">
    <property type="term" value="F:ATP binding"/>
    <property type="evidence" value="ECO:0007669"/>
    <property type="project" value="UniProtKB-KW"/>
</dbReference>
<feature type="transmembrane region" description="Helical" evidence="7">
    <location>
        <begin position="153"/>
        <end position="174"/>
    </location>
</feature>
<feature type="domain" description="ABC transmembrane type-1" evidence="9">
    <location>
        <begin position="27"/>
        <end position="324"/>
    </location>
</feature>
<dbReference type="FunFam" id="3.40.50.300:FF:000218">
    <property type="entry name" value="Multidrug ABC transporter ATP-binding protein"/>
    <property type="match status" value="1"/>
</dbReference>
<dbReference type="Pfam" id="PF00005">
    <property type="entry name" value="ABC_tran"/>
    <property type="match status" value="1"/>
</dbReference>
<dbReference type="GO" id="GO:0140359">
    <property type="term" value="F:ABC-type transporter activity"/>
    <property type="evidence" value="ECO:0007669"/>
    <property type="project" value="InterPro"/>
</dbReference>
<feature type="transmembrane region" description="Helical" evidence="7">
    <location>
        <begin position="180"/>
        <end position="199"/>
    </location>
</feature>
<comment type="caution">
    <text evidence="10">The sequence shown here is derived from an EMBL/GenBank/DDBJ whole genome shotgun (WGS) entry which is preliminary data.</text>
</comment>
<evidence type="ECO:0000256" key="3">
    <source>
        <dbReference type="ARBA" id="ARBA00022741"/>
    </source>
</evidence>
<keyword evidence="6 7" id="KW-0472">Membrane</keyword>
<dbReference type="GO" id="GO:0016887">
    <property type="term" value="F:ATP hydrolysis activity"/>
    <property type="evidence" value="ECO:0007669"/>
    <property type="project" value="InterPro"/>
</dbReference>
<evidence type="ECO:0000256" key="6">
    <source>
        <dbReference type="ARBA" id="ARBA00023136"/>
    </source>
</evidence>